<name>A0AAD8UX91_9PEZI</name>
<dbReference type="RefSeq" id="XP_060407323.1">
    <property type="nucleotide sequence ID" value="XM_060559392.1"/>
</dbReference>
<proteinExistence type="predicted"/>
<dbReference type="EMBL" id="JAHLJV010000161">
    <property type="protein sequence ID" value="KAK1566103.1"/>
    <property type="molecule type" value="Genomic_DNA"/>
</dbReference>
<dbReference type="AlphaFoldDB" id="A0AAD8UX91"/>
<gene>
    <name evidence="1" type="ORF">LY79DRAFT_572672</name>
</gene>
<evidence type="ECO:0000313" key="2">
    <source>
        <dbReference type="Proteomes" id="UP001230504"/>
    </source>
</evidence>
<evidence type="ECO:0000313" key="1">
    <source>
        <dbReference type="EMBL" id="KAK1566103.1"/>
    </source>
</evidence>
<protein>
    <submittedName>
        <fullName evidence="1">Uncharacterized protein</fullName>
    </submittedName>
</protein>
<dbReference type="GeneID" id="85443632"/>
<comment type="caution">
    <text evidence="1">The sequence shown here is derived from an EMBL/GenBank/DDBJ whole genome shotgun (WGS) entry which is preliminary data.</text>
</comment>
<organism evidence="1 2">
    <name type="scientific">Colletotrichum navitas</name>
    <dbReference type="NCBI Taxonomy" id="681940"/>
    <lineage>
        <taxon>Eukaryota</taxon>
        <taxon>Fungi</taxon>
        <taxon>Dikarya</taxon>
        <taxon>Ascomycota</taxon>
        <taxon>Pezizomycotina</taxon>
        <taxon>Sordariomycetes</taxon>
        <taxon>Hypocreomycetidae</taxon>
        <taxon>Glomerellales</taxon>
        <taxon>Glomerellaceae</taxon>
        <taxon>Colletotrichum</taxon>
        <taxon>Colletotrichum graminicola species complex</taxon>
    </lineage>
</organism>
<sequence>MSPPLRRAPRVANQNHPNYLAHRVWVPLVPQGIDEQAERSRLQDIHNTFLDAFENGTLKLPGVVSPSANDLTSEAADDLSTLQACVYWQQKKRTSIDFIAASCQVKACGDGTAATIHLLTTQSDTDDLKWLYRKAFLALHPGGWLMQLQVHHQQPQAHQMHMLALASHKHTQPLTDPVKTTLQEEGFIQLSLSVARASSATGTVSAKVPSAATGTYEMRVWTAQKPWMCGISGEG</sequence>
<dbReference type="Proteomes" id="UP001230504">
    <property type="component" value="Unassembled WGS sequence"/>
</dbReference>
<reference evidence="1" key="1">
    <citation type="submission" date="2021-06" db="EMBL/GenBank/DDBJ databases">
        <title>Comparative genomics, transcriptomics and evolutionary studies reveal genomic signatures of adaptation to plant cell wall in hemibiotrophic fungi.</title>
        <authorList>
            <consortium name="DOE Joint Genome Institute"/>
            <person name="Baroncelli R."/>
            <person name="Diaz J.F."/>
            <person name="Benocci T."/>
            <person name="Peng M."/>
            <person name="Battaglia E."/>
            <person name="Haridas S."/>
            <person name="Andreopoulos W."/>
            <person name="Labutti K."/>
            <person name="Pangilinan J."/>
            <person name="Floch G.L."/>
            <person name="Makela M.R."/>
            <person name="Henrissat B."/>
            <person name="Grigoriev I.V."/>
            <person name="Crouch J.A."/>
            <person name="De Vries R.P."/>
            <person name="Sukno S.A."/>
            <person name="Thon M.R."/>
        </authorList>
    </citation>
    <scope>NUCLEOTIDE SEQUENCE</scope>
    <source>
        <strain evidence="1">CBS 125086</strain>
    </source>
</reference>
<keyword evidence="2" id="KW-1185">Reference proteome</keyword>
<accession>A0AAD8UX91</accession>